<dbReference type="EMBL" id="CP035807">
    <property type="protein sequence ID" value="QEN05865.1"/>
    <property type="molecule type" value="Genomic_DNA"/>
</dbReference>
<keyword evidence="2" id="KW-0548">Nucleotidyltransferase</keyword>
<dbReference type="InterPro" id="IPR045886">
    <property type="entry name" value="ThiF/MoeB/HesA"/>
</dbReference>
<sequence>MTSLYTKQELLSIEKKIVGIAGCGGLGSNTALNLVRMGFKHFILVDFDRIDISNLNRQFYFYKQIGDYKVEALKENLLMINPNITVDIVRERLDKNSIFKIFSSCNFIVEGLDTIESKKTLLENIPTNVRCVSASGLGNFWKTDGIVERELNSRLTVVGDFKSGIEDGISPIMPGVSICSAKQAALILKYSIKDLRCTD</sequence>
<evidence type="ECO:0000313" key="3">
    <source>
        <dbReference type="Proteomes" id="UP000323824"/>
    </source>
</evidence>
<reference evidence="2 3" key="1">
    <citation type="submission" date="2019-02" db="EMBL/GenBank/DDBJ databases">
        <authorList>
            <person name="Fomenkov A."/>
            <person name="Dubinina G."/>
            <person name="Grabovich M."/>
            <person name="Vincze T."/>
            <person name="Roberts R.J."/>
        </authorList>
    </citation>
    <scope>NUCLEOTIDE SEQUENCE [LARGE SCALE GENOMIC DNA]</scope>
    <source>
        <strain evidence="2 3">P</strain>
    </source>
</reference>
<dbReference type="PANTHER" id="PTHR43267:SF3">
    <property type="entry name" value="THIF PROTEIN"/>
    <property type="match status" value="1"/>
</dbReference>
<dbReference type="GO" id="GO:0016779">
    <property type="term" value="F:nucleotidyltransferase activity"/>
    <property type="evidence" value="ECO:0007669"/>
    <property type="project" value="UniProtKB-KW"/>
</dbReference>
<dbReference type="InterPro" id="IPR035985">
    <property type="entry name" value="Ubiquitin-activating_enz"/>
</dbReference>
<dbReference type="OrthoDB" id="9804150at2"/>
<dbReference type="RefSeq" id="WP_149569099.1">
    <property type="nucleotide sequence ID" value="NZ_CP035807.1"/>
</dbReference>
<dbReference type="Gene3D" id="3.40.50.720">
    <property type="entry name" value="NAD(P)-binding Rossmann-like Domain"/>
    <property type="match status" value="1"/>
</dbReference>
<accession>A0A5C1QCM5</accession>
<dbReference type="PANTHER" id="PTHR43267">
    <property type="entry name" value="TRNA THREONYLCARBAMOYLADENOSINE DEHYDRATASE"/>
    <property type="match status" value="1"/>
</dbReference>
<dbReference type="KEGG" id="sper:EW093_14530"/>
<evidence type="ECO:0000259" key="1">
    <source>
        <dbReference type="Pfam" id="PF00899"/>
    </source>
</evidence>
<dbReference type="Pfam" id="PF00899">
    <property type="entry name" value="ThiF"/>
    <property type="match status" value="1"/>
</dbReference>
<protein>
    <submittedName>
        <fullName evidence="2">Sulfur carrier protein ThiS adenylyltransferase ThiF</fullName>
    </submittedName>
</protein>
<dbReference type="InterPro" id="IPR000594">
    <property type="entry name" value="ThiF_NAD_FAD-bd"/>
</dbReference>
<dbReference type="GO" id="GO:0061504">
    <property type="term" value="P:cyclic threonylcarbamoyladenosine biosynthetic process"/>
    <property type="evidence" value="ECO:0007669"/>
    <property type="project" value="TreeGrafter"/>
</dbReference>
<keyword evidence="3" id="KW-1185">Reference proteome</keyword>
<proteinExistence type="predicted"/>
<dbReference type="NCBIfam" id="NF006395">
    <property type="entry name" value="PRK08644.1"/>
    <property type="match status" value="1"/>
</dbReference>
<gene>
    <name evidence="2" type="primary">thiF</name>
    <name evidence="2" type="ORF">EW093_14530</name>
</gene>
<name>A0A5C1QCM5_9SPIO</name>
<reference evidence="2 3" key="2">
    <citation type="submission" date="2019-09" db="EMBL/GenBank/DDBJ databases">
        <title>Complete Genome Sequence and Methylome Analysis of free living Spirochaetas.</title>
        <authorList>
            <person name="Leshcheva N."/>
            <person name="Mikheeva N."/>
        </authorList>
    </citation>
    <scope>NUCLEOTIDE SEQUENCE [LARGE SCALE GENOMIC DNA]</scope>
    <source>
        <strain evidence="2 3">P</strain>
    </source>
</reference>
<dbReference type="SUPFAM" id="SSF69572">
    <property type="entry name" value="Activating enzymes of the ubiquitin-like proteins"/>
    <property type="match status" value="1"/>
</dbReference>
<organism evidence="2 3">
    <name type="scientific">Thiospirochaeta perfilievii</name>
    <dbReference type="NCBI Taxonomy" id="252967"/>
    <lineage>
        <taxon>Bacteria</taxon>
        <taxon>Pseudomonadati</taxon>
        <taxon>Spirochaetota</taxon>
        <taxon>Spirochaetia</taxon>
        <taxon>Spirochaetales</taxon>
        <taxon>Spirochaetaceae</taxon>
        <taxon>Thiospirochaeta</taxon>
    </lineage>
</organism>
<keyword evidence="2" id="KW-0808">Transferase</keyword>
<feature type="domain" description="THIF-type NAD/FAD binding fold" evidence="1">
    <location>
        <begin position="6"/>
        <end position="123"/>
    </location>
</feature>
<dbReference type="AlphaFoldDB" id="A0A5C1QCM5"/>
<evidence type="ECO:0000313" key="2">
    <source>
        <dbReference type="EMBL" id="QEN05865.1"/>
    </source>
</evidence>
<dbReference type="GO" id="GO:0061503">
    <property type="term" value="F:tRNA threonylcarbamoyladenosine dehydratase"/>
    <property type="evidence" value="ECO:0007669"/>
    <property type="project" value="TreeGrafter"/>
</dbReference>
<dbReference type="GO" id="GO:0008641">
    <property type="term" value="F:ubiquitin-like modifier activating enzyme activity"/>
    <property type="evidence" value="ECO:0007669"/>
    <property type="project" value="InterPro"/>
</dbReference>
<dbReference type="Proteomes" id="UP000323824">
    <property type="component" value="Chromosome"/>
</dbReference>